<dbReference type="Proteomes" id="UP000244450">
    <property type="component" value="Unassembled WGS sequence"/>
</dbReference>
<evidence type="ECO:0000256" key="1">
    <source>
        <dbReference type="SAM" id="SignalP"/>
    </source>
</evidence>
<proteinExistence type="predicted"/>
<comment type="caution">
    <text evidence="2">The sequence shown here is derived from an EMBL/GenBank/DDBJ whole genome shotgun (WGS) entry which is preliminary data.</text>
</comment>
<evidence type="ECO:0000313" key="3">
    <source>
        <dbReference type="Proteomes" id="UP000244450"/>
    </source>
</evidence>
<accession>A0A2T7BIJ2</accession>
<feature type="chain" id="PRO_5015438627" description="DUF4890 domain-containing protein" evidence="1">
    <location>
        <begin position="26"/>
        <end position="128"/>
    </location>
</feature>
<gene>
    <name evidence="2" type="ORF">DCC81_17890</name>
</gene>
<keyword evidence="3" id="KW-1185">Reference proteome</keyword>
<evidence type="ECO:0008006" key="4">
    <source>
        <dbReference type="Google" id="ProtNLM"/>
    </source>
</evidence>
<organism evidence="2 3">
    <name type="scientific">Chitinophaga parva</name>
    <dbReference type="NCBI Taxonomy" id="2169414"/>
    <lineage>
        <taxon>Bacteria</taxon>
        <taxon>Pseudomonadati</taxon>
        <taxon>Bacteroidota</taxon>
        <taxon>Chitinophagia</taxon>
        <taxon>Chitinophagales</taxon>
        <taxon>Chitinophagaceae</taxon>
        <taxon>Chitinophaga</taxon>
    </lineage>
</organism>
<sequence length="128" mass="15060">MIFTNLRKMTFLLTILVFMVVTVSAQDKQITQNSTPEQRAKMQTEWMKTNLALSQTQVDQVYNLNLQYAQKNAPILESTKGKLYKYKQLKASQEEKSAAISKILDAEQYRKYQELQEQMMKTIKEKRK</sequence>
<reference evidence="2 3" key="1">
    <citation type="submission" date="2018-04" db="EMBL/GenBank/DDBJ databases">
        <title>Chitinophaga fuyangensis sp. nov., isolated from soil in a chemical factory.</title>
        <authorList>
            <person name="Chen K."/>
        </authorList>
    </citation>
    <scope>NUCLEOTIDE SEQUENCE [LARGE SCALE GENOMIC DNA]</scope>
    <source>
        <strain evidence="2 3">LY-1</strain>
    </source>
</reference>
<dbReference type="EMBL" id="QCYK01000002">
    <property type="protein sequence ID" value="PUZ26111.1"/>
    <property type="molecule type" value="Genomic_DNA"/>
</dbReference>
<dbReference type="AlphaFoldDB" id="A0A2T7BIJ2"/>
<keyword evidence="1" id="KW-0732">Signal</keyword>
<evidence type="ECO:0000313" key="2">
    <source>
        <dbReference type="EMBL" id="PUZ26111.1"/>
    </source>
</evidence>
<feature type="signal peptide" evidence="1">
    <location>
        <begin position="1"/>
        <end position="25"/>
    </location>
</feature>
<name>A0A2T7BIJ2_9BACT</name>
<protein>
    <recommendedName>
        <fullName evidence="4">DUF4890 domain-containing protein</fullName>
    </recommendedName>
</protein>